<evidence type="ECO:0000313" key="2">
    <source>
        <dbReference type="Proteomes" id="UP001220610"/>
    </source>
</evidence>
<accession>A0AAJ6BJM2</accession>
<sequence length="270" mass="30072">MNRTIYSLLLGLSILLGTACKRESLMTYVSADNIYFDYIAGADPATDYLGRYTDSIELTFSFSDGSVQDSTIGIPVSVTGVAQSYDRTFRLIVDPSSTARPGVHYELPAAFVLPAGKIKDSVFIHFKRAADLKTAAQTLLLHLEDSDQLKAQLKFRGTNPRESNMYISDTVLMTSFRINLTDMLSAGPYWSMDYEYSFGTFSEKKVRLMNEIVGMPLDFWSRPATTNEQRATITYYGGFTARYLSDQAFAGNTILEADGVTPMKMGSRFP</sequence>
<name>A0AAJ6BJM2_9BACT</name>
<dbReference type="Pfam" id="PF16132">
    <property type="entry name" value="DUF4843"/>
    <property type="match status" value="1"/>
</dbReference>
<gene>
    <name evidence="1" type="ORF">P0Y53_08475</name>
</gene>
<evidence type="ECO:0000313" key="1">
    <source>
        <dbReference type="EMBL" id="WEK37536.1"/>
    </source>
</evidence>
<organism evidence="1 2">
    <name type="scientific">Candidatus Pseudobacter hemicellulosilyticus</name>
    <dbReference type="NCBI Taxonomy" id="3121375"/>
    <lineage>
        <taxon>Bacteria</taxon>
        <taxon>Pseudomonadati</taxon>
        <taxon>Bacteroidota</taxon>
        <taxon>Chitinophagia</taxon>
        <taxon>Chitinophagales</taxon>
        <taxon>Chitinophagaceae</taxon>
        <taxon>Pseudobacter</taxon>
    </lineage>
</organism>
<dbReference type="InterPro" id="IPR032299">
    <property type="entry name" value="DUF4843"/>
</dbReference>
<reference evidence="1" key="1">
    <citation type="submission" date="2023-03" db="EMBL/GenBank/DDBJ databases">
        <title>Andean soil-derived lignocellulolytic bacterial consortium as a source of novel taxa and putative plastic-active enzymes.</title>
        <authorList>
            <person name="Diaz-Garcia L."/>
            <person name="Chuvochina M."/>
            <person name="Feuerriegel G."/>
            <person name="Bunk B."/>
            <person name="Sproer C."/>
            <person name="Streit W.R."/>
            <person name="Rodriguez L.M."/>
            <person name="Overmann J."/>
            <person name="Jimenez D.J."/>
        </authorList>
    </citation>
    <scope>NUCLEOTIDE SEQUENCE</scope>
    <source>
        <strain evidence="1">MAG 7</strain>
    </source>
</reference>
<dbReference type="Proteomes" id="UP001220610">
    <property type="component" value="Chromosome"/>
</dbReference>
<proteinExistence type="predicted"/>
<dbReference type="EMBL" id="CP119311">
    <property type="protein sequence ID" value="WEK37536.1"/>
    <property type="molecule type" value="Genomic_DNA"/>
</dbReference>
<dbReference type="PROSITE" id="PS51257">
    <property type="entry name" value="PROKAR_LIPOPROTEIN"/>
    <property type="match status" value="1"/>
</dbReference>
<protein>
    <submittedName>
        <fullName evidence="1">DUF4843 domain-containing protein</fullName>
    </submittedName>
</protein>
<dbReference type="AlphaFoldDB" id="A0AAJ6BJM2"/>